<comment type="caution">
    <text evidence="1">The sequence shown here is derived from an EMBL/GenBank/DDBJ whole genome shotgun (WGS) entry which is preliminary data.</text>
</comment>
<accession>A0AA40DZA4</accession>
<dbReference type="Proteomes" id="UP001172159">
    <property type="component" value="Unassembled WGS sequence"/>
</dbReference>
<evidence type="ECO:0000313" key="1">
    <source>
        <dbReference type="EMBL" id="KAK0721190.1"/>
    </source>
</evidence>
<gene>
    <name evidence="1" type="ORF">B0T21DRAFT_48742</name>
</gene>
<reference evidence="1" key="1">
    <citation type="submission" date="2023-06" db="EMBL/GenBank/DDBJ databases">
        <title>Genome-scale phylogeny and comparative genomics of the fungal order Sordariales.</title>
        <authorList>
            <consortium name="Lawrence Berkeley National Laboratory"/>
            <person name="Hensen N."/>
            <person name="Bonometti L."/>
            <person name="Westerberg I."/>
            <person name="Brannstrom I.O."/>
            <person name="Guillou S."/>
            <person name="Cros-Aarteil S."/>
            <person name="Calhoun S."/>
            <person name="Haridas S."/>
            <person name="Kuo A."/>
            <person name="Mondo S."/>
            <person name="Pangilinan J."/>
            <person name="Riley R."/>
            <person name="Labutti K."/>
            <person name="Andreopoulos B."/>
            <person name="Lipzen A."/>
            <person name="Chen C."/>
            <person name="Yanf M."/>
            <person name="Daum C."/>
            <person name="Ng V."/>
            <person name="Clum A."/>
            <person name="Steindorff A."/>
            <person name="Ohm R."/>
            <person name="Martin F."/>
            <person name="Silar P."/>
            <person name="Natvig D."/>
            <person name="Lalanne C."/>
            <person name="Gautier V."/>
            <person name="Ament-Velasquez S.L."/>
            <person name="Kruys A."/>
            <person name="Hutchinson M.I."/>
            <person name="Powell A.J."/>
            <person name="Barry K."/>
            <person name="Miller A.N."/>
            <person name="Grigoriev I.V."/>
            <person name="Debuchy R."/>
            <person name="Gladieux P."/>
            <person name="Thoren M.H."/>
            <person name="Johannesson H."/>
        </authorList>
    </citation>
    <scope>NUCLEOTIDE SEQUENCE</scope>
    <source>
        <strain evidence="1">CBS 540.89</strain>
    </source>
</reference>
<dbReference type="AlphaFoldDB" id="A0AA40DZA4"/>
<proteinExistence type="predicted"/>
<evidence type="ECO:0000313" key="2">
    <source>
        <dbReference type="Proteomes" id="UP001172159"/>
    </source>
</evidence>
<protein>
    <submittedName>
        <fullName evidence="1">Uncharacterized protein</fullName>
    </submittedName>
</protein>
<dbReference type="EMBL" id="JAUKTV010000012">
    <property type="protein sequence ID" value="KAK0721190.1"/>
    <property type="molecule type" value="Genomic_DNA"/>
</dbReference>
<sequence>MKPAPALDIPGPHHLPNRFAVRTAGPSGLKITGSNYKAPLHFLSKHASPRSSLRCSLHSTAHKKDNSPALVSVYKHQHRKSGWTTTTQIGNVKFTSSPGRGWENYQIILHRKAGNDECIDMPQTSNKTHQFRMRVNGREEGFEWIKGDSWMQELRTICKREAPVVKTGMQREKTGRLVSMVMGWVLVRVTGRAVQPVGKDGEGTPLGYDKQGREIVASWAFSRTRGFGGAVYFFQWWGSGATGELGEDFTRVAATTGATLYHEEVLRQAAEQRARNKSQTGM</sequence>
<name>A0AA40DZA4_9PEZI</name>
<organism evidence="1 2">
    <name type="scientific">Apiosordaria backusii</name>
    <dbReference type="NCBI Taxonomy" id="314023"/>
    <lineage>
        <taxon>Eukaryota</taxon>
        <taxon>Fungi</taxon>
        <taxon>Dikarya</taxon>
        <taxon>Ascomycota</taxon>
        <taxon>Pezizomycotina</taxon>
        <taxon>Sordariomycetes</taxon>
        <taxon>Sordariomycetidae</taxon>
        <taxon>Sordariales</taxon>
        <taxon>Lasiosphaeriaceae</taxon>
        <taxon>Apiosordaria</taxon>
    </lineage>
</organism>
<keyword evidence="2" id="KW-1185">Reference proteome</keyword>